<dbReference type="OrthoDB" id="10253476at2759"/>
<dbReference type="GO" id="GO:0048487">
    <property type="term" value="F:beta-tubulin binding"/>
    <property type="evidence" value="ECO:0007669"/>
    <property type="project" value="InterPro"/>
</dbReference>
<accession>A0A8K0P0R9</accession>
<dbReference type="GO" id="GO:0000226">
    <property type="term" value="P:microtubule cytoskeleton organization"/>
    <property type="evidence" value="ECO:0007669"/>
    <property type="project" value="TreeGrafter"/>
</dbReference>
<dbReference type="GO" id="GO:0070830">
    <property type="term" value="P:bicellular tight junction assembly"/>
    <property type="evidence" value="ECO:0007669"/>
    <property type="project" value="TreeGrafter"/>
</dbReference>
<evidence type="ECO:0000313" key="2">
    <source>
        <dbReference type="EMBL" id="KAG8231470.1"/>
    </source>
</evidence>
<name>A0A8K0P0R9_LADFU</name>
<dbReference type="AlphaFoldDB" id="A0A8K0P0R9"/>
<gene>
    <name evidence="2" type="ORF">J437_LFUL000187</name>
</gene>
<dbReference type="SUPFAM" id="SSF48371">
    <property type="entry name" value="ARM repeat"/>
    <property type="match status" value="1"/>
</dbReference>
<dbReference type="Proteomes" id="UP000792457">
    <property type="component" value="Unassembled WGS sequence"/>
</dbReference>
<reference evidence="2" key="2">
    <citation type="submission" date="2017-10" db="EMBL/GenBank/DDBJ databases">
        <title>Ladona fulva Genome sequencing and assembly.</title>
        <authorList>
            <person name="Murali S."/>
            <person name="Richards S."/>
            <person name="Bandaranaike D."/>
            <person name="Bellair M."/>
            <person name="Blankenburg K."/>
            <person name="Chao H."/>
            <person name="Dinh H."/>
            <person name="Doddapaneni H."/>
            <person name="Dugan-Rocha S."/>
            <person name="Elkadiri S."/>
            <person name="Gnanaolivu R."/>
            <person name="Hernandez B."/>
            <person name="Skinner E."/>
            <person name="Javaid M."/>
            <person name="Lee S."/>
            <person name="Li M."/>
            <person name="Ming W."/>
            <person name="Munidasa M."/>
            <person name="Muniz J."/>
            <person name="Nguyen L."/>
            <person name="Hughes D."/>
            <person name="Osuji N."/>
            <person name="Pu L.-L."/>
            <person name="Puazo M."/>
            <person name="Qu C."/>
            <person name="Quiroz J."/>
            <person name="Raj R."/>
            <person name="Weissenberger G."/>
            <person name="Xin Y."/>
            <person name="Zou X."/>
            <person name="Han Y."/>
            <person name="Worley K."/>
            <person name="Muzny D."/>
            <person name="Gibbs R."/>
        </authorList>
    </citation>
    <scope>NUCLEOTIDE SEQUENCE</scope>
    <source>
        <strain evidence="2">Sampled in the wild</strain>
    </source>
</reference>
<comment type="caution">
    <text evidence="2">The sequence shown here is derived from an EMBL/GenBank/DDBJ whole genome shotgun (WGS) entry which is preliminary data.</text>
</comment>
<reference evidence="2" key="1">
    <citation type="submission" date="2013-04" db="EMBL/GenBank/DDBJ databases">
        <authorList>
            <person name="Qu J."/>
            <person name="Murali S.C."/>
            <person name="Bandaranaike D."/>
            <person name="Bellair M."/>
            <person name="Blankenburg K."/>
            <person name="Chao H."/>
            <person name="Dinh H."/>
            <person name="Doddapaneni H."/>
            <person name="Downs B."/>
            <person name="Dugan-Rocha S."/>
            <person name="Elkadiri S."/>
            <person name="Gnanaolivu R.D."/>
            <person name="Hernandez B."/>
            <person name="Javaid M."/>
            <person name="Jayaseelan J.C."/>
            <person name="Lee S."/>
            <person name="Li M."/>
            <person name="Ming W."/>
            <person name="Munidasa M."/>
            <person name="Muniz J."/>
            <person name="Nguyen L."/>
            <person name="Ongeri F."/>
            <person name="Osuji N."/>
            <person name="Pu L.-L."/>
            <person name="Puazo M."/>
            <person name="Qu C."/>
            <person name="Quiroz J."/>
            <person name="Raj R."/>
            <person name="Weissenberger G."/>
            <person name="Xin Y."/>
            <person name="Zou X."/>
            <person name="Han Y."/>
            <person name="Richards S."/>
            <person name="Worley K."/>
            <person name="Muzny D."/>
            <person name="Gibbs R."/>
        </authorList>
    </citation>
    <scope>NUCLEOTIDE SEQUENCE</scope>
    <source>
        <strain evidence="2">Sampled in the wild</strain>
    </source>
</reference>
<dbReference type="GO" id="GO:0016328">
    <property type="term" value="C:lateral plasma membrane"/>
    <property type="evidence" value="ECO:0007669"/>
    <property type="project" value="TreeGrafter"/>
</dbReference>
<dbReference type="PANTHER" id="PTHR12658">
    <property type="entry name" value="BETA-TUBULIN COFACTOR D"/>
    <property type="match status" value="1"/>
</dbReference>
<proteinExistence type="predicted"/>
<dbReference type="Pfam" id="PF23579">
    <property type="entry name" value="ARM_TBCD"/>
    <property type="match status" value="1"/>
</dbReference>
<dbReference type="EMBL" id="KZ308556">
    <property type="protein sequence ID" value="KAG8231470.1"/>
    <property type="molecule type" value="Genomic_DNA"/>
</dbReference>
<protein>
    <recommendedName>
        <fullName evidence="4">Tubulin-specific chaperone D</fullName>
    </recommendedName>
</protein>
<dbReference type="InterPro" id="IPR016024">
    <property type="entry name" value="ARM-type_fold"/>
</dbReference>
<sequence>MIEIKENDTLDGGEDIGISCVREMFTEFPEVMKLIENVEVNCKRSNTAEVAYERYSKILDEYQEQPHLLDPHLDTMLTALVKIVKDCEEVDDLAHYCFKYIYFITKVRGHKVVVRHLPHEVNDLEKILKMLEAQNPTDINTWCSRYVLLLWLSIIVMIPFHMSRIDSFTRQEGERKSIIDRILDVCKKFIIAGDSCKNAAIFLASRFFIRADVRQEHLDGFLDWCCVELTDMESGWKGLEPVASILKHGKREDLLPYAPKLLRWNLDSGFRSSKNALIRKFSIKVVQRIARVATWRYKRGNRSLATNLNSTGGKNENLKASGEEMDEDDDVEASAQLTCLISNACL</sequence>
<dbReference type="GO" id="GO:0007021">
    <property type="term" value="P:tubulin complex assembly"/>
    <property type="evidence" value="ECO:0007669"/>
    <property type="project" value="InterPro"/>
</dbReference>
<feature type="region of interest" description="Disordered" evidence="1">
    <location>
        <begin position="306"/>
        <end position="327"/>
    </location>
</feature>
<evidence type="ECO:0008006" key="4">
    <source>
        <dbReference type="Google" id="ProtNLM"/>
    </source>
</evidence>
<dbReference type="PANTHER" id="PTHR12658:SF0">
    <property type="entry name" value="TUBULIN-SPECIFIC CHAPERONE D"/>
    <property type="match status" value="1"/>
</dbReference>
<evidence type="ECO:0000256" key="1">
    <source>
        <dbReference type="SAM" id="MobiDB-lite"/>
    </source>
</evidence>
<dbReference type="GO" id="GO:0007023">
    <property type="term" value="P:post-chaperonin tubulin folding pathway"/>
    <property type="evidence" value="ECO:0007669"/>
    <property type="project" value="InterPro"/>
</dbReference>
<dbReference type="InterPro" id="IPR033162">
    <property type="entry name" value="TBCD"/>
</dbReference>
<dbReference type="GO" id="GO:0005096">
    <property type="term" value="F:GTPase activator activity"/>
    <property type="evidence" value="ECO:0007669"/>
    <property type="project" value="InterPro"/>
</dbReference>
<keyword evidence="3" id="KW-1185">Reference proteome</keyword>
<dbReference type="GO" id="GO:0034333">
    <property type="term" value="P:adherens junction assembly"/>
    <property type="evidence" value="ECO:0007669"/>
    <property type="project" value="TreeGrafter"/>
</dbReference>
<organism evidence="2 3">
    <name type="scientific">Ladona fulva</name>
    <name type="common">Scarce chaser dragonfly</name>
    <name type="synonym">Libellula fulva</name>
    <dbReference type="NCBI Taxonomy" id="123851"/>
    <lineage>
        <taxon>Eukaryota</taxon>
        <taxon>Metazoa</taxon>
        <taxon>Ecdysozoa</taxon>
        <taxon>Arthropoda</taxon>
        <taxon>Hexapoda</taxon>
        <taxon>Insecta</taxon>
        <taxon>Pterygota</taxon>
        <taxon>Palaeoptera</taxon>
        <taxon>Odonata</taxon>
        <taxon>Epiprocta</taxon>
        <taxon>Anisoptera</taxon>
        <taxon>Libelluloidea</taxon>
        <taxon>Libellulidae</taxon>
        <taxon>Ladona</taxon>
    </lineage>
</organism>
<evidence type="ECO:0000313" key="3">
    <source>
        <dbReference type="Proteomes" id="UP000792457"/>
    </source>
</evidence>